<gene>
    <name evidence="2" type="ORF">Pcinc_033159</name>
</gene>
<organism evidence="2 3">
    <name type="scientific">Petrolisthes cinctipes</name>
    <name type="common">Flat porcelain crab</name>
    <dbReference type="NCBI Taxonomy" id="88211"/>
    <lineage>
        <taxon>Eukaryota</taxon>
        <taxon>Metazoa</taxon>
        <taxon>Ecdysozoa</taxon>
        <taxon>Arthropoda</taxon>
        <taxon>Crustacea</taxon>
        <taxon>Multicrustacea</taxon>
        <taxon>Malacostraca</taxon>
        <taxon>Eumalacostraca</taxon>
        <taxon>Eucarida</taxon>
        <taxon>Decapoda</taxon>
        <taxon>Pleocyemata</taxon>
        <taxon>Anomura</taxon>
        <taxon>Galatheoidea</taxon>
        <taxon>Porcellanidae</taxon>
        <taxon>Petrolisthes</taxon>
    </lineage>
</organism>
<evidence type="ECO:0000256" key="1">
    <source>
        <dbReference type="SAM" id="MobiDB-lite"/>
    </source>
</evidence>
<feature type="compositionally biased region" description="Low complexity" evidence="1">
    <location>
        <begin position="32"/>
        <end position="59"/>
    </location>
</feature>
<evidence type="ECO:0000313" key="2">
    <source>
        <dbReference type="EMBL" id="KAK3860804.1"/>
    </source>
</evidence>
<evidence type="ECO:0000313" key="3">
    <source>
        <dbReference type="Proteomes" id="UP001286313"/>
    </source>
</evidence>
<proteinExistence type="predicted"/>
<dbReference type="Proteomes" id="UP001286313">
    <property type="component" value="Unassembled WGS sequence"/>
</dbReference>
<protein>
    <submittedName>
        <fullName evidence="2">Uncharacterized protein</fullName>
    </submittedName>
</protein>
<dbReference type="EMBL" id="JAWQEG010004627">
    <property type="protein sequence ID" value="KAK3860804.1"/>
    <property type="molecule type" value="Genomic_DNA"/>
</dbReference>
<feature type="region of interest" description="Disordered" evidence="1">
    <location>
        <begin position="19"/>
        <end position="69"/>
    </location>
</feature>
<sequence>MEQGDEVTRQVIYTHILINSGYGSPGGCQADPSWARRPPSEAAAPPRRGSPRKPGAPVASPVPPSTSPVLSALSHCPYSQKALSATFYDTRHSETTRFCSTRHSLPIIFSCYSPQPFPGGILV</sequence>
<comment type="caution">
    <text evidence="2">The sequence shown here is derived from an EMBL/GenBank/DDBJ whole genome shotgun (WGS) entry which is preliminary data.</text>
</comment>
<name>A0AAE1ESN1_PETCI</name>
<keyword evidence="3" id="KW-1185">Reference proteome</keyword>
<dbReference type="AlphaFoldDB" id="A0AAE1ESN1"/>
<accession>A0AAE1ESN1</accession>
<reference evidence="2" key="1">
    <citation type="submission" date="2023-10" db="EMBL/GenBank/DDBJ databases">
        <title>Genome assemblies of two species of porcelain crab, Petrolisthes cinctipes and Petrolisthes manimaculis (Anomura: Porcellanidae).</title>
        <authorList>
            <person name="Angst P."/>
        </authorList>
    </citation>
    <scope>NUCLEOTIDE SEQUENCE</scope>
    <source>
        <strain evidence="2">PB745_01</strain>
        <tissue evidence="2">Gill</tissue>
    </source>
</reference>